<protein>
    <submittedName>
        <fullName evidence="1">YqiA/YcfP family alpha/beta fold hydrolase</fullName>
    </submittedName>
</protein>
<comment type="caution">
    <text evidence="1">The sequence shown here is derived from an EMBL/GenBank/DDBJ whole genome shotgun (WGS) entry which is preliminary data.</text>
</comment>
<keyword evidence="1" id="KW-0378">Hydrolase</keyword>
<dbReference type="Proteomes" id="UP001595722">
    <property type="component" value="Unassembled WGS sequence"/>
</dbReference>
<evidence type="ECO:0000313" key="2">
    <source>
        <dbReference type="Proteomes" id="UP001595722"/>
    </source>
</evidence>
<organism evidence="1 2">
    <name type="scientific">Bacterioplanoides pacificum</name>
    <dbReference type="NCBI Taxonomy" id="1171596"/>
    <lineage>
        <taxon>Bacteria</taxon>
        <taxon>Pseudomonadati</taxon>
        <taxon>Pseudomonadota</taxon>
        <taxon>Gammaproteobacteria</taxon>
        <taxon>Oceanospirillales</taxon>
        <taxon>Oceanospirillaceae</taxon>
        <taxon>Bacterioplanoides</taxon>
    </lineage>
</organism>
<dbReference type="PANTHER" id="PTHR35602:SF3">
    <property type="entry name" value="ESTERASE YQIA"/>
    <property type="match status" value="1"/>
</dbReference>
<evidence type="ECO:0000313" key="1">
    <source>
        <dbReference type="EMBL" id="MFC3679216.1"/>
    </source>
</evidence>
<name>A0ABV7VRR6_9GAMM</name>
<dbReference type="Pfam" id="PF05728">
    <property type="entry name" value="UPF0227"/>
    <property type="match status" value="1"/>
</dbReference>
<dbReference type="EMBL" id="JBHRYB010000003">
    <property type="protein sequence ID" value="MFC3679216.1"/>
    <property type="molecule type" value="Genomic_DNA"/>
</dbReference>
<dbReference type="InterPro" id="IPR029058">
    <property type="entry name" value="AB_hydrolase_fold"/>
</dbReference>
<dbReference type="RefSeq" id="WP_376864874.1">
    <property type="nucleotide sequence ID" value="NZ_JBHRYB010000003.1"/>
</dbReference>
<gene>
    <name evidence="1" type="ORF">ACFOMG_03715</name>
</gene>
<dbReference type="GO" id="GO:0016787">
    <property type="term" value="F:hydrolase activity"/>
    <property type="evidence" value="ECO:0007669"/>
    <property type="project" value="UniProtKB-KW"/>
</dbReference>
<accession>A0ABV7VRR6</accession>
<dbReference type="SUPFAM" id="SSF53474">
    <property type="entry name" value="alpha/beta-Hydrolases"/>
    <property type="match status" value="1"/>
</dbReference>
<proteinExistence type="predicted"/>
<keyword evidence="2" id="KW-1185">Reference proteome</keyword>
<sequence>MKLPSHIGCVYLHGFLSSPASTKAQQLMHYFEQSGMADQLRLPALAFEPQQAICQAEQAVTALQQQPGIRDVFIIGSSLGGYYATWLSQKLGCKAVLVNPAVRPYELFDRYLGPNQHFYDGQTYILEMKHIDQLQALEVETLSQPDKLMLLLQTGDETLDYRLAAEKYLPCRSWLEAGGNHSFVDFIDRLPAIFCFAAGCDR</sequence>
<reference evidence="2" key="1">
    <citation type="journal article" date="2019" name="Int. J. Syst. Evol. Microbiol.">
        <title>The Global Catalogue of Microorganisms (GCM) 10K type strain sequencing project: providing services to taxonomists for standard genome sequencing and annotation.</title>
        <authorList>
            <consortium name="The Broad Institute Genomics Platform"/>
            <consortium name="The Broad Institute Genome Sequencing Center for Infectious Disease"/>
            <person name="Wu L."/>
            <person name="Ma J."/>
        </authorList>
    </citation>
    <scope>NUCLEOTIDE SEQUENCE [LARGE SCALE GENOMIC DNA]</scope>
    <source>
        <strain evidence="2">KCTC 42424</strain>
    </source>
</reference>
<dbReference type="InterPro" id="IPR008886">
    <property type="entry name" value="UPF0227/Esterase_YqiA"/>
</dbReference>
<dbReference type="Gene3D" id="3.40.50.1820">
    <property type="entry name" value="alpha/beta hydrolase"/>
    <property type="match status" value="1"/>
</dbReference>
<dbReference type="PANTHER" id="PTHR35602">
    <property type="entry name" value="ESTERASE YQIA-RELATED"/>
    <property type="match status" value="1"/>
</dbReference>